<organism evidence="1 2">
    <name type="scientific">Prevotella multiformis DSM 16608</name>
    <dbReference type="NCBI Taxonomy" id="888743"/>
    <lineage>
        <taxon>Bacteria</taxon>
        <taxon>Pseudomonadati</taxon>
        <taxon>Bacteroidota</taxon>
        <taxon>Bacteroidia</taxon>
        <taxon>Bacteroidales</taxon>
        <taxon>Prevotellaceae</taxon>
        <taxon>Prevotella</taxon>
    </lineage>
</organism>
<protein>
    <submittedName>
        <fullName evidence="1">Uncharacterized protein</fullName>
    </submittedName>
</protein>
<dbReference type="AlphaFoldDB" id="F0F8M5"/>
<dbReference type="Proteomes" id="UP000005697">
    <property type="component" value="Unassembled WGS sequence"/>
</dbReference>
<dbReference type="EMBL" id="AEWX01000027">
    <property type="protein sequence ID" value="EGC19402.1"/>
    <property type="molecule type" value="Genomic_DNA"/>
</dbReference>
<gene>
    <name evidence="1" type="ORF">HMPREF9141_1942</name>
</gene>
<evidence type="ECO:0000313" key="2">
    <source>
        <dbReference type="Proteomes" id="UP000005697"/>
    </source>
</evidence>
<proteinExistence type="predicted"/>
<accession>F0F8M5</accession>
<sequence>MTGINTFAEKAGSPLSLYNRTRHPKEVLYGKCRTDGNIIPDM</sequence>
<dbReference type="HOGENOM" id="CLU_3255837_0_0_10"/>
<keyword evidence="2" id="KW-1185">Reference proteome</keyword>
<evidence type="ECO:0000313" key="1">
    <source>
        <dbReference type="EMBL" id="EGC19402.1"/>
    </source>
</evidence>
<name>F0F8M5_9BACT</name>
<reference evidence="1 2" key="1">
    <citation type="submission" date="2011-01" db="EMBL/GenBank/DDBJ databases">
        <authorList>
            <person name="Muzny D."/>
            <person name="Qin X."/>
            <person name="Deng J."/>
            <person name="Jiang H."/>
            <person name="Liu Y."/>
            <person name="Qu J."/>
            <person name="Song X.-Z."/>
            <person name="Zhang L."/>
            <person name="Thornton R."/>
            <person name="Coyle M."/>
            <person name="Francisco L."/>
            <person name="Jackson L."/>
            <person name="Javaid M."/>
            <person name="Korchina V."/>
            <person name="Kovar C."/>
            <person name="Mata R."/>
            <person name="Mathew T."/>
            <person name="Ngo R."/>
            <person name="Nguyen L."/>
            <person name="Nguyen N."/>
            <person name="Okwuonu G."/>
            <person name="Ongeri F."/>
            <person name="Pham C."/>
            <person name="Simmons D."/>
            <person name="Wilczek-Boney K."/>
            <person name="Hale W."/>
            <person name="Jakkamsetti A."/>
            <person name="Pham P."/>
            <person name="Ruth R."/>
            <person name="San Lucas F."/>
            <person name="Warren J."/>
            <person name="Zhang J."/>
            <person name="Zhao Z."/>
            <person name="Zhou C."/>
            <person name="Zhu D."/>
            <person name="Lee S."/>
            <person name="Bess C."/>
            <person name="Blankenburg K."/>
            <person name="Forbes L."/>
            <person name="Fu Q."/>
            <person name="Gubbala S."/>
            <person name="Hirani K."/>
            <person name="Jayaseelan J.C."/>
            <person name="Lara F."/>
            <person name="Munidasa M."/>
            <person name="Palculict T."/>
            <person name="Patil S."/>
            <person name="Pu L.-L."/>
            <person name="Saada N."/>
            <person name="Tang L."/>
            <person name="Weissenberger G."/>
            <person name="Zhu Y."/>
            <person name="Hemphill L."/>
            <person name="Shang Y."/>
            <person name="Youmans B."/>
            <person name="Ayvaz T."/>
            <person name="Ross M."/>
            <person name="Santibanez J."/>
            <person name="Aqrawi P."/>
            <person name="Gross S."/>
            <person name="Joshi V."/>
            <person name="Fowler G."/>
            <person name="Nazareth L."/>
            <person name="Reid J."/>
            <person name="Worley K."/>
            <person name="Petrosino J."/>
            <person name="Highlander S."/>
            <person name="Gibbs R."/>
        </authorList>
    </citation>
    <scope>NUCLEOTIDE SEQUENCE [LARGE SCALE GENOMIC DNA]</scope>
    <source>
        <strain evidence="1 2">DSM 16608</strain>
    </source>
</reference>
<comment type="caution">
    <text evidence="1">The sequence shown here is derived from an EMBL/GenBank/DDBJ whole genome shotgun (WGS) entry which is preliminary data.</text>
</comment>